<organism evidence="1 2">
    <name type="scientific">Hygrophoropsis aurantiaca</name>
    <dbReference type="NCBI Taxonomy" id="72124"/>
    <lineage>
        <taxon>Eukaryota</taxon>
        <taxon>Fungi</taxon>
        <taxon>Dikarya</taxon>
        <taxon>Basidiomycota</taxon>
        <taxon>Agaricomycotina</taxon>
        <taxon>Agaricomycetes</taxon>
        <taxon>Agaricomycetidae</taxon>
        <taxon>Boletales</taxon>
        <taxon>Coniophorineae</taxon>
        <taxon>Hygrophoropsidaceae</taxon>
        <taxon>Hygrophoropsis</taxon>
    </lineage>
</organism>
<sequence>MGTHTEHRDNTIRAAIKTIEHEVLELERDLAMRLRIIQDTILSKRVRARSLENLLAPVNRLPNEIFLMCFRKAVQNWVDTNDAAEDWSVGFYETARDTDFILPCTPVLAISHVSHHWRQLAINTPFLWTNLVITQKCERHLDVFRDFLVRANGMPIAASFRSFGHATMLSSAGVLLMEAMMPMIRTQKISALSFLSLGPAFTYLVPRIVERTNSGLAPIVFDRLTTLSSFGLGYQYLYRDSTSFSHLLQLLSATPQLKTLKLQCDIDLDFEDAERRHSISLPMLENLTIIEPTPCVCKVLNSLFAPAVCQLKLQIDDESTDSSLRMPRFPRVQNLTIMWIVFYECLDVILLSAFPQVTHLTLGNQFYEMSYSLAPTTLQSLQHLTLNFAFDNSDLMDPQEGLSWLSKTKDRADCMLTVTVFDHSSEAGWTHAKKPLFQFYEELQRYGTLDRNSSRLDEFMRWQALTNGESEAAM</sequence>
<comment type="caution">
    <text evidence="1">The sequence shown here is derived from an EMBL/GenBank/DDBJ whole genome shotgun (WGS) entry which is preliminary data.</text>
</comment>
<reference evidence="1" key="1">
    <citation type="journal article" date="2021" name="New Phytol.">
        <title>Evolutionary innovations through gain and loss of genes in the ectomycorrhizal Boletales.</title>
        <authorList>
            <person name="Wu G."/>
            <person name="Miyauchi S."/>
            <person name="Morin E."/>
            <person name="Kuo A."/>
            <person name="Drula E."/>
            <person name="Varga T."/>
            <person name="Kohler A."/>
            <person name="Feng B."/>
            <person name="Cao Y."/>
            <person name="Lipzen A."/>
            <person name="Daum C."/>
            <person name="Hundley H."/>
            <person name="Pangilinan J."/>
            <person name="Johnson J."/>
            <person name="Barry K."/>
            <person name="LaButti K."/>
            <person name="Ng V."/>
            <person name="Ahrendt S."/>
            <person name="Min B."/>
            <person name="Choi I.G."/>
            <person name="Park H."/>
            <person name="Plett J.M."/>
            <person name="Magnuson J."/>
            <person name="Spatafora J.W."/>
            <person name="Nagy L.G."/>
            <person name="Henrissat B."/>
            <person name="Grigoriev I.V."/>
            <person name="Yang Z.L."/>
            <person name="Xu J."/>
            <person name="Martin F.M."/>
        </authorList>
    </citation>
    <scope>NUCLEOTIDE SEQUENCE</scope>
    <source>
        <strain evidence="1">ATCC 28755</strain>
    </source>
</reference>
<name>A0ACB7ZZH9_9AGAM</name>
<protein>
    <submittedName>
        <fullName evidence="1">Uncharacterized protein</fullName>
    </submittedName>
</protein>
<gene>
    <name evidence="1" type="ORF">BJ138DRAFT_1163489</name>
</gene>
<evidence type="ECO:0000313" key="1">
    <source>
        <dbReference type="EMBL" id="KAH7906082.1"/>
    </source>
</evidence>
<dbReference type="Proteomes" id="UP000790377">
    <property type="component" value="Unassembled WGS sequence"/>
</dbReference>
<dbReference type="EMBL" id="MU268073">
    <property type="protein sequence ID" value="KAH7906082.1"/>
    <property type="molecule type" value="Genomic_DNA"/>
</dbReference>
<proteinExistence type="predicted"/>
<keyword evidence="2" id="KW-1185">Reference proteome</keyword>
<accession>A0ACB7ZZH9</accession>
<evidence type="ECO:0000313" key="2">
    <source>
        <dbReference type="Proteomes" id="UP000790377"/>
    </source>
</evidence>